<sequence>MPEQPISTLSLRHVLPPAGADTWVEVRPFVDGRDLVEEFHPDGLGLFRQEWDGPATEWPLTATRDSALVIVGQPDCYPGCCGALFVDIRRAGDRVIWSSWENTSDTRAALPDDFRFDAAQYDAELARAAADLTWEEPMDTVARLLEKTLVDSGWFERWGCVLERVESSREEPCDVEVQFTEERGLGEHPSLFSYQLPVTETEPAEDQARRFAAAILAEDPRRTAQRWAD</sequence>
<evidence type="ECO:0000313" key="1">
    <source>
        <dbReference type="EMBL" id="WSB07271.1"/>
    </source>
</evidence>
<reference evidence="1 2" key="1">
    <citation type="submission" date="2022-10" db="EMBL/GenBank/DDBJ databases">
        <title>The complete genomes of actinobacterial strains from the NBC collection.</title>
        <authorList>
            <person name="Joergensen T.S."/>
            <person name="Alvarez Arevalo M."/>
            <person name="Sterndorff E.B."/>
            <person name="Faurdal D."/>
            <person name="Vuksanovic O."/>
            <person name="Mourched A.-S."/>
            <person name="Charusanti P."/>
            <person name="Shaw S."/>
            <person name="Blin K."/>
            <person name="Weber T."/>
        </authorList>
    </citation>
    <scope>NUCLEOTIDE SEQUENCE [LARGE SCALE GENOMIC DNA]</scope>
    <source>
        <strain evidence="1 2">NBC 01792</strain>
    </source>
</reference>
<proteinExistence type="predicted"/>
<evidence type="ECO:0008006" key="3">
    <source>
        <dbReference type="Google" id="ProtNLM"/>
    </source>
</evidence>
<protein>
    <recommendedName>
        <fullName evidence="3">DUF4241 domain-containing protein</fullName>
    </recommendedName>
</protein>
<evidence type="ECO:0000313" key="2">
    <source>
        <dbReference type="Proteomes" id="UP001356428"/>
    </source>
</evidence>
<dbReference type="EMBL" id="CP109083">
    <property type="protein sequence ID" value="WSB07271.1"/>
    <property type="molecule type" value="Genomic_DNA"/>
</dbReference>
<dbReference type="Proteomes" id="UP001356428">
    <property type="component" value="Chromosome"/>
</dbReference>
<keyword evidence="2" id="KW-1185">Reference proteome</keyword>
<name>A0ABZ1ET07_9ACTN</name>
<organism evidence="1 2">
    <name type="scientific">Streptomyces cyaneofuscatus</name>
    <dbReference type="NCBI Taxonomy" id="66883"/>
    <lineage>
        <taxon>Bacteria</taxon>
        <taxon>Bacillati</taxon>
        <taxon>Actinomycetota</taxon>
        <taxon>Actinomycetes</taxon>
        <taxon>Kitasatosporales</taxon>
        <taxon>Streptomycetaceae</taxon>
        <taxon>Streptomyces</taxon>
    </lineage>
</organism>
<accession>A0ABZ1ET07</accession>
<gene>
    <name evidence="1" type="ORF">OG849_08420</name>
</gene>
<dbReference type="RefSeq" id="WP_326706231.1">
    <property type="nucleotide sequence ID" value="NZ_CP109083.1"/>
</dbReference>